<keyword evidence="2" id="KW-1003">Cell membrane</keyword>
<dbReference type="GO" id="GO:0005886">
    <property type="term" value="C:plasma membrane"/>
    <property type="evidence" value="ECO:0007669"/>
    <property type="project" value="UniProtKB-SubCell"/>
</dbReference>
<dbReference type="RefSeq" id="WP_007033337.1">
    <property type="nucleotide sequence ID" value="NZ_AOHO01000069.1"/>
</dbReference>
<evidence type="ECO:0000256" key="5">
    <source>
        <dbReference type="ARBA" id="ARBA00022989"/>
    </source>
</evidence>
<keyword evidence="10" id="KW-1185">Reference proteome</keyword>
<feature type="transmembrane region" description="Helical" evidence="8">
    <location>
        <begin position="90"/>
        <end position="110"/>
    </location>
</feature>
<feature type="transmembrane region" description="Helical" evidence="8">
    <location>
        <begin position="289"/>
        <end position="319"/>
    </location>
</feature>
<evidence type="ECO:0000256" key="7">
    <source>
        <dbReference type="ARBA" id="ARBA00024033"/>
    </source>
</evidence>
<evidence type="ECO:0000313" key="10">
    <source>
        <dbReference type="Proteomes" id="UP000054226"/>
    </source>
</evidence>
<evidence type="ECO:0008006" key="11">
    <source>
        <dbReference type="Google" id="ProtNLM"/>
    </source>
</evidence>
<evidence type="ECO:0000256" key="2">
    <source>
        <dbReference type="ARBA" id="ARBA00022475"/>
    </source>
</evidence>
<dbReference type="PATRIC" id="fig|1284240.4.peg.5612"/>
<dbReference type="Pfam" id="PF09594">
    <property type="entry name" value="GT87"/>
    <property type="match status" value="1"/>
</dbReference>
<keyword evidence="6 8" id="KW-0472">Membrane</keyword>
<dbReference type="InterPro" id="IPR018584">
    <property type="entry name" value="GT87"/>
</dbReference>
<dbReference type="GO" id="GO:0016758">
    <property type="term" value="F:hexosyltransferase activity"/>
    <property type="evidence" value="ECO:0007669"/>
    <property type="project" value="InterPro"/>
</dbReference>
<feature type="transmembrane region" description="Helical" evidence="8">
    <location>
        <begin position="202"/>
        <end position="221"/>
    </location>
</feature>
<feature type="transmembrane region" description="Helical" evidence="8">
    <location>
        <begin position="146"/>
        <end position="166"/>
    </location>
</feature>
<name>M2YII7_9PSEU</name>
<keyword evidence="3" id="KW-0808">Transferase</keyword>
<feature type="transmembrane region" description="Helical" evidence="8">
    <location>
        <begin position="175"/>
        <end position="196"/>
    </location>
</feature>
<evidence type="ECO:0000256" key="4">
    <source>
        <dbReference type="ARBA" id="ARBA00022692"/>
    </source>
</evidence>
<organism evidence="9 10">
    <name type="scientific">Amycolatopsis decaplanina DSM 44594</name>
    <dbReference type="NCBI Taxonomy" id="1284240"/>
    <lineage>
        <taxon>Bacteria</taxon>
        <taxon>Bacillati</taxon>
        <taxon>Actinomycetota</taxon>
        <taxon>Actinomycetes</taxon>
        <taxon>Pseudonocardiales</taxon>
        <taxon>Pseudonocardiaceae</taxon>
        <taxon>Amycolatopsis</taxon>
    </lineage>
</organism>
<evidence type="ECO:0000256" key="8">
    <source>
        <dbReference type="SAM" id="Phobius"/>
    </source>
</evidence>
<gene>
    <name evidence="9" type="ORF">H074_27583</name>
</gene>
<accession>M2YII7</accession>
<keyword evidence="4 8" id="KW-0812">Transmembrane</keyword>
<dbReference type="EMBL" id="AOHO01000069">
    <property type="protein sequence ID" value="EME54517.1"/>
    <property type="molecule type" value="Genomic_DNA"/>
</dbReference>
<feature type="transmembrane region" description="Helical" evidence="8">
    <location>
        <begin position="265"/>
        <end position="283"/>
    </location>
</feature>
<reference evidence="9 10" key="1">
    <citation type="journal article" date="2013" name="Genome Announc.">
        <title>Draft Genome Sequence of Amycolatopsis decaplanina Strain DSM 44594T.</title>
        <authorList>
            <person name="Kaur N."/>
            <person name="Kumar S."/>
            <person name="Bala M."/>
            <person name="Raghava G.P."/>
            <person name="Mayilraj S."/>
        </authorList>
    </citation>
    <scope>NUCLEOTIDE SEQUENCE [LARGE SCALE GENOMIC DNA]</scope>
    <source>
        <strain evidence="9 10">DSM 44594</strain>
    </source>
</reference>
<feature type="transmembrane region" description="Helical" evidence="8">
    <location>
        <begin position="359"/>
        <end position="382"/>
    </location>
</feature>
<dbReference type="OrthoDB" id="9774600at2"/>
<evidence type="ECO:0000256" key="1">
    <source>
        <dbReference type="ARBA" id="ARBA00004651"/>
    </source>
</evidence>
<dbReference type="Proteomes" id="UP000054226">
    <property type="component" value="Unassembled WGS sequence"/>
</dbReference>
<feature type="transmembrane region" description="Helical" evidence="8">
    <location>
        <begin position="331"/>
        <end position="353"/>
    </location>
</feature>
<sequence length="403" mass="42494">MLVGLSGRKLAGALIALEVVVVGVLFTLKVFDGQDLEVYIGGARLLVDSGDPYGAWVQTHGGWLPFTYTPFAAAVFLPGTLLSAALATRLVGLASIIAGGIVVYLFVATLNGSLTDRANVRGRAIAVLAAIAAQAAGGIMEPVRSTLGFGQINTLLMLIVVLDALLPGRARTKGLLIGVAAAIKLTPAFFILFFLFRKDFRSAARVVAGFLGAGALMFLTAPGASAKFWTNVLFDTGRIGDRGYVGNQSLRGMLARFGFGSAEDVVWVLASIAVVGLTAFVIVRVAEPVFALTACAIGGLLVSPVSWTHHWIWCVPILVQLIWLGVRTRSVAAYALAAVTVALFVIAPMWLAPRPAGSFGWWLATESFVLYGLLLLPLAAVFRKSVKASLRDSGSLKEAFTDS</sequence>
<feature type="transmembrane region" description="Helical" evidence="8">
    <location>
        <begin position="12"/>
        <end position="31"/>
    </location>
</feature>
<comment type="similarity">
    <text evidence="7">Belongs to the glycosyltransferase 87 family.</text>
</comment>
<comment type="subcellular location">
    <subcellularLocation>
        <location evidence="1">Cell membrane</location>
        <topology evidence="1">Multi-pass membrane protein</topology>
    </subcellularLocation>
</comment>
<comment type="caution">
    <text evidence="9">The sequence shown here is derived from an EMBL/GenBank/DDBJ whole genome shotgun (WGS) entry which is preliminary data.</text>
</comment>
<evidence type="ECO:0000256" key="3">
    <source>
        <dbReference type="ARBA" id="ARBA00022679"/>
    </source>
</evidence>
<evidence type="ECO:0000256" key="6">
    <source>
        <dbReference type="ARBA" id="ARBA00023136"/>
    </source>
</evidence>
<keyword evidence="5 8" id="KW-1133">Transmembrane helix</keyword>
<dbReference type="AlphaFoldDB" id="M2YII7"/>
<proteinExistence type="inferred from homology"/>
<evidence type="ECO:0000313" key="9">
    <source>
        <dbReference type="EMBL" id="EME54517.1"/>
    </source>
</evidence>
<protein>
    <recommendedName>
        <fullName evidence="11">Alpha-1,2-mannosyltransferase</fullName>
    </recommendedName>
</protein>